<evidence type="ECO:0000256" key="3">
    <source>
        <dbReference type="ARBA" id="ARBA00022989"/>
    </source>
</evidence>
<keyword evidence="3 6" id="KW-1133">Transmembrane helix</keyword>
<protein>
    <recommendedName>
        <fullName evidence="6">Transport permease protein</fullName>
    </recommendedName>
</protein>
<dbReference type="PANTHER" id="PTHR43229">
    <property type="entry name" value="NODULATION PROTEIN J"/>
    <property type="match status" value="1"/>
</dbReference>
<evidence type="ECO:0000256" key="1">
    <source>
        <dbReference type="ARBA" id="ARBA00004141"/>
    </source>
</evidence>
<keyword evidence="9" id="KW-1185">Reference proteome</keyword>
<feature type="transmembrane region" description="Helical" evidence="6">
    <location>
        <begin position="24"/>
        <end position="41"/>
    </location>
</feature>
<reference evidence="8 9" key="1">
    <citation type="submission" date="2021-03" db="EMBL/GenBank/DDBJ databases">
        <title>Sequencing the genomes of 1000 actinobacteria strains.</title>
        <authorList>
            <person name="Klenk H.-P."/>
        </authorList>
    </citation>
    <scope>NUCLEOTIDE SEQUENCE [LARGE SCALE GENOMIC DNA]</scope>
    <source>
        <strain evidence="8 9">DSM 45510</strain>
    </source>
</reference>
<feature type="domain" description="ABC transmembrane type-2" evidence="7">
    <location>
        <begin position="24"/>
        <end position="254"/>
    </location>
</feature>
<dbReference type="InterPro" id="IPR047817">
    <property type="entry name" value="ABC2_TM_bact-type"/>
</dbReference>
<gene>
    <name evidence="8" type="ORF">JOM49_008342</name>
</gene>
<dbReference type="PANTHER" id="PTHR43229:SF2">
    <property type="entry name" value="NODULATION PROTEIN J"/>
    <property type="match status" value="1"/>
</dbReference>
<dbReference type="Pfam" id="PF01061">
    <property type="entry name" value="ABC2_membrane"/>
    <property type="match status" value="1"/>
</dbReference>
<name>A0ABS4Q566_9PSEU</name>
<dbReference type="InterPro" id="IPR051784">
    <property type="entry name" value="Nod_factor_ABC_transporter"/>
</dbReference>
<feature type="transmembrane region" description="Helical" evidence="6">
    <location>
        <begin position="229"/>
        <end position="248"/>
    </location>
</feature>
<evidence type="ECO:0000259" key="7">
    <source>
        <dbReference type="PROSITE" id="PS51012"/>
    </source>
</evidence>
<evidence type="ECO:0000256" key="5">
    <source>
        <dbReference type="ARBA" id="ARBA00023251"/>
    </source>
</evidence>
<evidence type="ECO:0000256" key="4">
    <source>
        <dbReference type="ARBA" id="ARBA00023136"/>
    </source>
</evidence>
<dbReference type="InterPro" id="IPR000412">
    <property type="entry name" value="ABC_2_transport"/>
</dbReference>
<evidence type="ECO:0000313" key="9">
    <source>
        <dbReference type="Proteomes" id="UP000741013"/>
    </source>
</evidence>
<dbReference type="InterPro" id="IPR013525">
    <property type="entry name" value="ABC2_TM"/>
</dbReference>
<evidence type="ECO:0000256" key="6">
    <source>
        <dbReference type="RuleBase" id="RU361157"/>
    </source>
</evidence>
<feature type="transmembrane region" description="Helical" evidence="6">
    <location>
        <begin position="61"/>
        <end position="83"/>
    </location>
</feature>
<dbReference type="PIRSF" id="PIRSF006648">
    <property type="entry name" value="DrrB"/>
    <property type="match status" value="1"/>
</dbReference>
<comment type="subcellular location">
    <subcellularLocation>
        <location evidence="6">Cell membrane</location>
        <topology evidence="6">Multi-pass membrane protein</topology>
    </subcellularLocation>
    <subcellularLocation>
        <location evidence="1">Membrane</location>
        <topology evidence="1">Multi-pass membrane protein</topology>
    </subcellularLocation>
</comment>
<keyword evidence="5" id="KW-0046">Antibiotic resistance</keyword>
<dbReference type="Proteomes" id="UP000741013">
    <property type="component" value="Unassembled WGS sequence"/>
</dbReference>
<feature type="transmembrane region" description="Helical" evidence="6">
    <location>
        <begin position="178"/>
        <end position="200"/>
    </location>
</feature>
<keyword evidence="6" id="KW-1003">Cell membrane</keyword>
<accession>A0ABS4Q566</accession>
<sequence length="258" mass="27553">MTTFVSHTGRLTAHALRRLSRQPAYLLFNLIQPMVWLLLFGELFRRVAELPGFGTGDYLSYLTPGVIVMTAMMSAGWAGTSFIEDMDRGVMDRNLTSPVSRGALIAGSLAHQSVVTVIQSLIVFGVGLLAGARYDGGVTGVLVVLACAVLLSIIFGALSDAIALLVRQQEALIGISQFLALPLAFLSSVMMAPSLLPSWVSTVAEYNPVDWAAVAGREALAADPDWSRVLGHGGLLLALAAVMSWLATRAFRAYQRSS</sequence>
<dbReference type="PROSITE" id="PS51012">
    <property type="entry name" value="ABC_TM2"/>
    <property type="match status" value="1"/>
</dbReference>
<evidence type="ECO:0000313" key="8">
    <source>
        <dbReference type="EMBL" id="MBP2186816.1"/>
    </source>
</evidence>
<comment type="caution">
    <text evidence="8">The sequence shown here is derived from an EMBL/GenBank/DDBJ whole genome shotgun (WGS) entry which is preliminary data.</text>
</comment>
<evidence type="ECO:0000256" key="2">
    <source>
        <dbReference type="ARBA" id="ARBA00022692"/>
    </source>
</evidence>
<organism evidence="8 9">
    <name type="scientific">Amycolatopsis magusensis</name>
    <dbReference type="NCBI Taxonomy" id="882444"/>
    <lineage>
        <taxon>Bacteria</taxon>
        <taxon>Bacillati</taxon>
        <taxon>Actinomycetota</taxon>
        <taxon>Actinomycetes</taxon>
        <taxon>Pseudonocardiales</taxon>
        <taxon>Pseudonocardiaceae</taxon>
        <taxon>Amycolatopsis</taxon>
    </lineage>
</organism>
<dbReference type="RefSeq" id="WP_209670144.1">
    <property type="nucleotide sequence ID" value="NZ_JAGGMS010000001.1"/>
</dbReference>
<feature type="transmembrane region" description="Helical" evidence="6">
    <location>
        <begin position="142"/>
        <end position="166"/>
    </location>
</feature>
<comment type="similarity">
    <text evidence="6">Belongs to the ABC-2 integral membrane protein family.</text>
</comment>
<keyword evidence="6" id="KW-0813">Transport</keyword>
<keyword evidence="4 6" id="KW-0472">Membrane</keyword>
<proteinExistence type="inferred from homology"/>
<dbReference type="EMBL" id="JAGGMS010000001">
    <property type="protein sequence ID" value="MBP2186816.1"/>
    <property type="molecule type" value="Genomic_DNA"/>
</dbReference>
<feature type="transmembrane region" description="Helical" evidence="6">
    <location>
        <begin position="104"/>
        <end position="130"/>
    </location>
</feature>
<keyword evidence="2 6" id="KW-0812">Transmembrane</keyword>